<proteinExistence type="predicted"/>
<evidence type="ECO:0000313" key="3">
    <source>
        <dbReference type="Proteomes" id="UP001234178"/>
    </source>
</evidence>
<evidence type="ECO:0000256" key="1">
    <source>
        <dbReference type="SAM" id="MobiDB-lite"/>
    </source>
</evidence>
<evidence type="ECO:0000313" key="2">
    <source>
        <dbReference type="EMBL" id="KAK4022447.1"/>
    </source>
</evidence>
<dbReference type="EMBL" id="JAOYFB010000037">
    <property type="protein sequence ID" value="KAK4022447.1"/>
    <property type="molecule type" value="Genomic_DNA"/>
</dbReference>
<accession>A0ABR0ABF0</accession>
<dbReference type="Proteomes" id="UP001234178">
    <property type="component" value="Unassembled WGS sequence"/>
</dbReference>
<organism evidence="2 3">
    <name type="scientific">Daphnia magna</name>
    <dbReference type="NCBI Taxonomy" id="35525"/>
    <lineage>
        <taxon>Eukaryota</taxon>
        <taxon>Metazoa</taxon>
        <taxon>Ecdysozoa</taxon>
        <taxon>Arthropoda</taxon>
        <taxon>Crustacea</taxon>
        <taxon>Branchiopoda</taxon>
        <taxon>Diplostraca</taxon>
        <taxon>Cladocera</taxon>
        <taxon>Anomopoda</taxon>
        <taxon>Daphniidae</taxon>
        <taxon>Daphnia</taxon>
    </lineage>
</organism>
<name>A0ABR0ABF0_9CRUS</name>
<gene>
    <name evidence="2" type="ORF">OUZ56_007911</name>
</gene>
<reference evidence="2 3" key="1">
    <citation type="journal article" date="2023" name="Nucleic Acids Res.">
        <title>The hologenome of Daphnia magna reveals possible DNA methylation and microbiome-mediated evolution of the host genome.</title>
        <authorList>
            <person name="Chaturvedi A."/>
            <person name="Li X."/>
            <person name="Dhandapani V."/>
            <person name="Marshall H."/>
            <person name="Kissane S."/>
            <person name="Cuenca-Cambronero M."/>
            <person name="Asole G."/>
            <person name="Calvet F."/>
            <person name="Ruiz-Romero M."/>
            <person name="Marangio P."/>
            <person name="Guigo R."/>
            <person name="Rago D."/>
            <person name="Mirbahai L."/>
            <person name="Eastwood N."/>
            <person name="Colbourne J.K."/>
            <person name="Zhou J."/>
            <person name="Mallon E."/>
            <person name="Orsini L."/>
        </authorList>
    </citation>
    <scope>NUCLEOTIDE SEQUENCE [LARGE SCALE GENOMIC DNA]</scope>
    <source>
        <strain evidence="2">LRV0_1</strain>
    </source>
</reference>
<comment type="caution">
    <text evidence="2">The sequence shown here is derived from an EMBL/GenBank/DDBJ whole genome shotgun (WGS) entry which is preliminary data.</text>
</comment>
<feature type="region of interest" description="Disordered" evidence="1">
    <location>
        <begin position="41"/>
        <end position="61"/>
    </location>
</feature>
<sequence length="90" mass="9855">MSSTRRCSQSHLRRAKAISDGISSCRPFELRFDDRCGPTGMDDGNDTNVCKGDTKSNGWKESIDEPLAPLLEEVVPPELRIGSRSAAFLA</sequence>
<protein>
    <submittedName>
        <fullName evidence="2">Uncharacterized protein</fullName>
    </submittedName>
</protein>
<keyword evidence="3" id="KW-1185">Reference proteome</keyword>